<dbReference type="Gramene" id="HORVU.MOREX.r3.4HG0405640.1">
    <property type="protein sequence ID" value="HORVU.MOREX.r3.4HG0405640.1"/>
    <property type="gene ID" value="HORVU.MOREX.r3.4HG0405640"/>
</dbReference>
<evidence type="ECO:0000259" key="6">
    <source>
        <dbReference type="SMART" id="SM00269"/>
    </source>
</evidence>
<feature type="domain" description="Bowman-Birk serine protease inhibitors family" evidence="6">
    <location>
        <begin position="92"/>
        <end position="143"/>
    </location>
</feature>
<protein>
    <recommendedName>
        <fullName evidence="6">Bowman-Birk serine protease inhibitors family domain-containing protein</fullName>
    </recommendedName>
</protein>
<dbReference type="SUPFAM" id="SSF57247">
    <property type="entry name" value="Bowman-Birk inhibitor, BBI"/>
    <property type="match status" value="1"/>
</dbReference>
<evidence type="ECO:0000256" key="1">
    <source>
        <dbReference type="ARBA" id="ARBA00008506"/>
    </source>
</evidence>
<dbReference type="OrthoDB" id="581707at2759"/>
<reference evidence="7" key="3">
    <citation type="submission" date="2022-01" db="UniProtKB">
        <authorList>
            <consortium name="EnsemblPlants"/>
        </authorList>
    </citation>
    <scope>IDENTIFICATION</scope>
    <source>
        <strain evidence="7">subsp. vulgare</strain>
    </source>
</reference>
<accession>A0A8I6YJV2</accession>
<gene>
    <name evidence="7" type="primary">LOC123447126</name>
</gene>
<dbReference type="KEGG" id="hvg:123447126"/>
<comment type="similarity">
    <text evidence="1 5">Belongs to the Bowman-Birk serine protease inhibitor family.</text>
</comment>
<evidence type="ECO:0000256" key="3">
    <source>
        <dbReference type="ARBA" id="ARBA00022900"/>
    </source>
</evidence>
<reference evidence="7" key="2">
    <citation type="submission" date="2020-10" db="EMBL/GenBank/DDBJ databases">
        <authorList>
            <person name="Scholz U."/>
            <person name="Mascher M."/>
            <person name="Fiebig A."/>
        </authorList>
    </citation>
    <scope>NUCLEOTIDE SEQUENCE [LARGE SCALE GENOMIC DNA]</scope>
    <source>
        <strain evidence="7">cv. Morex</strain>
    </source>
</reference>
<name>A0A8I6YJV2_HORVV</name>
<dbReference type="Gramene" id="HORVU.MOREX.r2.4HG0337670.1">
    <property type="protein sequence ID" value="HORVU.MOREX.r2.4HG0337670.1"/>
    <property type="gene ID" value="HORVU.MOREX.r2.4HG0337670"/>
</dbReference>
<evidence type="ECO:0000313" key="7">
    <source>
        <dbReference type="EnsemblPlants" id="HORVU.MOREX.r3.4HG0405640.1"/>
    </source>
</evidence>
<dbReference type="SMART" id="SM00269">
    <property type="entry name" value="BowB"/>
    <property type="match status" value="1"/>
</dbReference>
<keyword evidence="3 5" id="KW-0722">Serine protease inhibitor</keyword>
<dbReference type="CDD" id="cd00023">
    <property type="entry name" value="BBI"/>
    <property type="match status" value="1"/>
</dbReference>
<dbReference type="InterPro" id="IPR035995">
    <property type="entry name" value="Bowman-Birk_prot_inh"/>
</dbReference>
<evidence type="ECO:0000313" key="8">
    <source>
        <dbReference type="Proteomes" id="UP000011116"/>
    </source>
</evidence>
<dbReference type="AlphaFoldDB" id="A0A8I6YJV2"/>
<evidence type="ECO:0000256" key="4">
    <source>
        <dbReference type="ARBA" id="ARBA00023157"/>
    </source>
</evidence>
<dbReference type="InterPro" id="IPR000877">
    <property type="entry name" value="Prot_inh_BBI"/>
</dbReference>
<keyword evidence="4" id="KW-1015">Disulfide bond</keyword>
<evidence type="ECO:0000256" key="5">
    <source>
        <dbReference type="RuleBase" id="RU003856"/>
    </source>
</evidence>
<dbReference type="PANTHER" id="PTHR33479:SF20">
    <property type="entry name" value="BOWMAN-BIRK SERINE PROTEASE INHIBITORS FAMILY DOMAIN-CONTAINING PROTEIN"/>
    <property type="match status" value="1"/>
</dbReference>
<organism evidence="7 8">
    <name type="scientific">Hordeum vulgare subsp. vulgare</name>
    <name type="common">Domesticated barley</name>
    <dbReference type="NCBI Taxonomy" id="112509"/>
    <lineage>
        <taxon>Eukaryota</taxon>
        <taxon>Viridiplantae</taxon>
        <taxon>Streptophyta</taxon>
        <taxon>Embryophyta</taxon>
        <taxon>Tracheophyta</taxon>
        <taxon>Spermatophyta</taxon>
        <taxon>Magnoliopsida</taxon>
        <taxon>Liliopsida</taxon>
        <taxon>Poales</taxon>
        <taxon>Poaceae</taxon>
        <taxon>BOP clade</taxon>
        <taxon>Pooideae</taxon>
        <taxon>Triticodae</taxon>
        <taxon>Triticeae</taxon>
        <taxon>Hordeinae</taxon>
        <taxon>Hordeum</taxon>
    </lineage>
</organism>
<sequence>MGRERTPQHHHLAKQKAVNQPAMARRAAAILVLMLSLPAAALLVSADGADADTILLPSDGGDGLAATPPDIVVAPTVSAAGGALEAERPWACCNGTVCKESFPPICRCLDEVKECAAACKLCEPSGINHTCNDWYFGDPGPKCA</sequence>
<dbReference type="Pfam" id="PF00228">
    <property type="entry name" value="Bowman-Birk_leg"/>
    <property type="match status" value="1"/>
</dbReference>
<evidence type="ECO:0000256" key="2">
    <source>
        <dbReference type="ARBA" id="ARBA00022690"/>
    </source>
</evidence>
<dbReference type="GO" id="GO:0005576">
    <property type="term" value="C:extracellular region"/>
    <property type="evidence" value="ECO:0007669"/>
    <property type="project" value="InterPro"/>
</dbReference>
<dbReference type="EnsemblPlants" id="HORVU.MOREX.r3.4HG0405640.1">
    <property type="protein sequence ID" value="HORVU.MOREX.r3.4HG0405640.1"/>
    <property type="gene ID" value="HORVU.MOREX.r3.4HG0405640"/>
</dbReference>
<dbReference type="GeneID" id="123447126"/>
<dbReference type="Gene3D" id="2.10.69.10">
    <property type="entry name" value="Cysteine Protease (Bromelain) Inhibitor, subunit H"/>
    <property type="match status" value="1"/>
</dbReference>
<keyword evidence="8" id="KW-1185">Reference proteome</keyword>
<dbReference type="Proteomes" id="UP000011116">
    <property type="component" value="Chromosome 4H"/>
</dbReference>
<dbReference type="SMR" id="A0A8I6YJV2"/>
<reference evidence="8" key="1">
    <citation type="journal article" date="2012" name="Nature">
        <title>A physical, genetic and functional sequence assembly of the barley genome.</title>
        <authorList>
            <consortium name="The International Barley Genome Sequencing Consortium"/>
            <person name="Mayer K.F."/>
            <person name="Waugh R."/>
            <person name="Brown J.W."/>
            <person name="Schulman A."/>
            <person name="Langridge P."/>
            <person name="Platzer M."/>
            <person name="Fincher G.B."/>
            <person name="Muehlbauer G.J."/>
            <person name="Sato K."/>
            <person name="Close T.J."/>
            <person name="Wise R.P."/>
            <person name="Stein N."/>
        </authorList>
    </citation>
    <scope>NUCLEOTIDE SEQUENCE [LARGE SCALE GENOMIC DNA]</scope>
    <source>
        <strain evidence="8">cv. Morex</strain>
    </source>
</reference>
<dbReference type="GO" id="GO:0004867">
    <property type="term" value="F:serine-type endopeptidase inhibitor activity"/>
    <property type="evidence" value="ECO:0007669"/>
    <property type="project" value="UniProtKB-KW"/>
</dbReference>
<dbReference type="PANTHER" id="PTHR33479">
    <property type="entry name" value="BOWMAN-BIRK TYPE BRAN TRYPSIN INHIBITOR"/>
    <property type="match status" value="1"/>
</dbReference>
<dbReference type="RefSeq" id="XP_044979633.1">
    <property type="nucleotide sequence ID" value="XM_045123698.1"/>
</dbReference>
<keyword evidence="2 5" id="KW-0646">Protease inhibitor</keyword>
<proteinExistence type="inferred from homology"/>